<keyword evidence="17" id="KW-1185">Reference proteome</keyword>
<evidence type="ECO:0000259" key="15">
    <source>
        <dbReference type="Pfam" id="PF01180"/>
    </source>
</evidence>
<dbReference type="InterPro" id="IPR013785">
    <property type="entry name" value="Aldolase_TIM"/>
</dbReference>
<protein>
    <recommendedName>
        <fullName evidence="7 14">Dihydroorotate dehydrogenase (quinone)</fullName>
        <ecNumber evidence="6 14">1.3.5.2</ecNumber>
    </recommendedName>
</protein>
<dbReference type="GO" id="GO:0106430">
    <property type="term" value="F:dihydroorotate dehydrogenase (quinone) activity"/>
    <property type="evidence" value="ECO:0007669"/>
    <property type="project" value="UniProtKB-EC"/>
</dbReference>
<comment type="subcellular location">
    <subcellularLocation>
        <location evidence="3">Membrane</location>
    </subcellularLocation>
</comment>
<evidence type="ECO:0000256" key="2">
    <source>
        <dbReference type="ARBA" id="ARBA00003125"/>
    </source>
</evidence>
<evidence type="ECO:0000256" key="6">
    <source>
        <dbReference type="ARBA" id="ARBA00012791"/>
    </source>
</evidence>
<feature type="domain" description="Dihydroorotate dehydrogenase catalytic" evidence="15">
    <location>
        <begin position="8"/>
        <end position="296"/>
    </location>
</feature>
<dbReference type="UniPathway" id="UPA00070">
    <property type="reaction ID" value="UER00946"/>
</dbReference>
<dbReference type="PANTHER" id="PTHR48109:SF4">
    <property type="entry name" value="DIHYDROOROTATE DEHYDROGENASE (QUINONE), MITOCHONDRIAL"/>
    <property type="match status" value="1"/>
</dbReference>
<dbReference type="Proteomes" id="UP000243197">
    <property type="component" value="Chromosome"/>
</dbReference>
<dbReference type="Pfam" id="PF01180">
    <property type="entry name" value="DHO_dh"/>
    <property type="match status" value="1"/>
</dbReference>
<organism evidence="16 17">
    <name type="scientific">Ichthyobacterium seriolicida</name>
    <dbReference type="NCBI Taxonomy" id="242600"/>
    <lineage>
        <taxon>Bacteria</taxon>
        <taxon>Pseudomonadati</taxon>
        <taxon>Bacteroidota</taxon>
        <taxon>Flavobacteriia</taxon>
        <taxon>Flavobacteriales</taxon>
        <taxon>Ichthyobacteriaceae</taxon>
        <taxon>Ichthyobacterium</taxon>
    </lineage>
</organism>
<evidence type="ECO:0000256" key="4">
    <source>
        <dbReference type="ARBA" id="ARBA00005161"/>
    </source>
</evidence>
<evidence type="ECO:0000256" key="14">
    <source>
        <dbReference type="NCBIfam" id="TIGR01036"/>
    </source>
</evidence>
<evidence type="ECO:0000256" key="5">
    <source>
        <dbReference type="ARBA" id="ARBA00005359"/>
    </source>
</evidence>
<dbReference type="NCBIfam" id="NF003652">
    <property type="entry name" value="PRK05286.2-5"/>
    <property type="match status" value="1"/>
</dbReference>
<keyword evidence="9" id="KW-0288">FMN</keyword>
<dbReference type="GO" id="GO:0044205">
    <property type="term" value="P:'de novo' UMP biosynthetic process"/>
    <property type="evidence" value="ECO:0007669"/>
    <property type="project" value="UniProtKB-UniPathway"/>
</dbReference>
<evidence type="ECO:0000313" key="16">
    <source>
        <dbReference type="EMBL" id="BAV94853.1"/>
    </source>
</evidence>
<keyword evidence="10" id="KW-0665">Pyrimidine biosynthesis</keyword>
<keyword evidence="11" id="KW-0560">Oxidoreductase</keyword>
<evidence type="ECO:0000256" key="9">
    <source>
        <dbReference type="ARBA" id="ARBA00022643"/>
    </source>
</evidence>
<comment type="cofactor">
    <cofactor evidence="1">
        <name>FMN</name>
        <dbReference type="ChEBI" id="CHEBI:58210"/>
    </cofactor>
</comment>
<reference evidence="16 17" key="1">
    <citation type="submission" date="2014-03" db="EMBL/GenBank/DDBJ databases">
        <title>complete genome sequence of Flavobacteriaceae bacterium JBKA-6.</title>
        <authorList>
            <person name="Takano T."/>
            <person name="Nakamura Y."/>
            <person name="Takuma S."/>
            <person name="Yasuike M."/>
            <person name="Matsuyama T."/>
            <person name="Sakai T."/>
            <person name="Fujiwara A."/>
            <person name="Kimoto K."/>
            <person name="Fukuda Y."/>
            <person name="Kondo H."/>
            <person name="Hirono I."/>
            <person name="Nakayasu C."/>
        </authorList>
    </citation>
    <scope>NUCLEOTIDE SEQUENCE [LARGE SCALE GENOMIC DNA]</scope>
    <source>
        <strain evidence="16 17">JBKA-6</strain>
    </source>
</reference>
<dbReference type="PROSITE" id="PS00912">
    <property type="entry name" value="DHODEHASE_2"/>
    <property type="match status" value="1"/>
</dbReference>
<evidence type="ECO:0000256" key="8">
    <source>
        <dbReference type="ARBA" id="ARBA00022630"/>
    </source>
</evidence>
<comment type="catalytic activity">
    <reaction evidence="13">
        <text>(S)-dihydroorotate + a quinone = orotate + a quinol</text>
        <dbReference type="Rhea" id="RHEA:30187"/>
        <dbReference type="ChEBI" id="CHEBI:24646"/>
        <dbReference type="ChEBI" id="CHEBI:30839"/>
        <dbReference type="ChEBI" id="CHEBI:30864"/>
        <dbReference type="ChEBI" id="CHEBI:132124"/>
        <dbReference type="EC" id="1.3.5.2"/>
    </reaction>
</comment>
<keyword evidence="8" id="KW-0285">Flavoprotein</keyword>
<comment type="pathway">
    <text evidence="4">Pyrimidine metabolism; UMP biosynthesis via de novo pathway; orotate from (S)-dihydroorotate (quinone route): step 1/1.</text>
</comment>
<dbReference type="PANTHER" id="PTHR48109">
    <property type="entry name" value="DIHYDROOROTATE DEHYDROGENASE (QUINONE), MITOCHONDRIAL-RELATED"/>
    <property type="match status" value="1"/>
</dbReference>
<evidence type="ECO:0000256" key="12">
    <source>
        <dbReference type="ARBA" id="ARBA00023136"/>
    </source>
</evidence>
<dbReference type="AlphaFoldDB" id="A0A1J1E1M4"/>
<evidence type="ECO:0000256" key="13">
    <source>
        <dbReference type="ARBA" id="ARBA00048639"/>
    </source>
</evidence>
<dbReference type="CDD" id="cd04738">
    <property type="entry name" value="DHOD_2_like"/>
    <property type="match status" value="1"/>
</dbReference>
<dbReference type="InterPro" id="IPR005719">
    <property type="entry name" value="Dihydroorotate_DH_2"/>
</dbReference>
<dbReference type="NCBIfam" id="NF003645">
    <property type="entry name" value="PRK05286.1-2"/>
    <property type="match status" value="1"/>
</dbReference>
<evidence type="ECO:0000256" key="10">
    <source>
        <dbReference type="ARBA" id="ARBA00022975"/>
    </source>
</evidence>
<dbReference type="Gene3D" id="3.20.20.70">
    <property type="entry name" value="Aldolase class I"/>
    <property type="match status" value="1"/>
</dbReference>
<dbReference type="EC" id="1.3.5.2" evidence="6 14"/>
<dbReference type="PIRSF" id="PIRSF000164">
    <property type="entry name" value="DHO_oxidase"/>
    <property type="match status" value="1"/>
</dbReference>
<dbReference type="InterPro" id="IPR012135">
    <property type="entry name" value="Dihydroorotate_DH_1_2"/>
</dbReference>
<keyword evidence="12" id="KW-0472">Membrane</keyword>
<evidence type="ECO:0000256" key="7">
    <source>
        <dbReference type="ARBA" id="ARBA00018366"/>
    </source>
</evidence>
<dbReference type="KEGG" id="ise:JBKA6_0840"/>
<dbReference type="GO" id="GO:0006207">
    <property type="term" value="P:'de novo' pyrimidine nucleobase biosynthetic process"/>
    <property type="evidence" value="ECO:0007669"/>
    <property type="project" value="UniProtKB-UniRule"/>
</dbReference>
<gene>
    <name evidence="16" type="ORF">JBKA6_0840</name>
</gene>
<evidence type="ECO:0000256" key="1">
    <source>
        <dbReference type="ARBA" id="ARBA00001917"/>
    </source>
</evidence>
<dbReference type="InterPro" id="IPR005720">
    <property type="entry name" value="Dihydroorotate_DH_cat"/>
</dbReference>
<dbReference type="GO" id="GO:0005886">
    <property type="term" value="C:plasma membrane"/>
    <property type="evidence" value="ECO:0007669"/>
    <property type="project" value="TreeGrafter"/>
</dbReference>
<dbReference type="InterPro" id="IPR050074">
    <property type="entry name" value="DHO_dehydrogenase"/>
</dbReference>
<evidence type="ECO:0000256" key="3">
    <source>
        <dbReference type="ARBA" id="ARBA00004370"/>
    </source>
</evidence>
<comment type="function">
    <text evidence="2">Catalyzes the conversion of dihydroorotate to orotate with quinone as electron acceptor.</text>
</comment>
<proteinExistence type="inferred from homology"/>
<dbReference type="PROSITE" id="PS00911">
    <property type="entry name" value="DHODEHASE_1"/>
    <property type="match status" value="1"/>
</dbReference>
<comment type="similarity">
    <text evidence="5">Belongs to the dihydroorotate dehydrogenase family. Type 2 subfamily.</text>
</comment>
<sequence>MSENYNSESEVFGLKFKNKVGLAAGFDKDAELFEELSLLGFGFIEVGTITPRPQKGNDKPRIFRLKKDKGIINRMGFNNKGIENAIKRLKKRNNNIIIGGNIGKNKDTPNEEAVNDYILAFKSLEDVVDYFTINISSPNTPNLRLLQDKEPLKKILTSLQEINIKKRPILLKISPDLTKEQLDDIVEIVTDTKISGIIATNTTISRDSLKEDKDVIDEIGPGGLSGIPLRDRSTEVIKYLHSKSDNRFYIIGVGGIHSPKDALEKIKAGASLVQIYTGLIYNGISLVKEIKKEIHKNRL</sequence>
<dbReference type="InterPro" id="IPR001295">
    <property type="entry name" value="Dihydroorotate_DH_CS"/>
</dbReference>
<evidence type="ECO:0000313" key="17">
    <source>
        <dbReference type="Proteomes" id="UP000243197"/>
    </source>
</evidence>
<dbReference type="SUPFAM" id="SSF51395">
    <property type="entry name" value="FMN-linked oxidoreductases"/>
    <property type="match status" value="1"/>
</dbReference>
<dbReference type="GO" id="GO:0005737">
    <property type="term" value="C:cytoplasm"/>
    <property type="evidence" value="ECO:0007669"/>
    <property type="project" value="InterPro"/>
</dbReference>
<dbReference type="EMBL" id="AP014564">
    <property type="protein sequence ID" value="BAV94853.1"/>
    <property type="molecule type" value="Genomic_DNA"/>
</dbReference>
<accession>A0A1J1E1M4</accession>
<name>A0A1J1E1M4_9FLAO</name>
<evidence type="ECO:0000256" key="11">
    <source>
        <dbReference type="ARBA" id="ARBA00023002"/>
    </source>
</evidence>
<dbReference type="NCBIfam" id="TIGR01036">
    <property type="entry name" value="pyrD_sub2"/>
    <property type="match status" value="1"/>
</dbReference>